<evidence type="ECO:0000313" key="11">
    <source>
        <dbReference type="EMBL" id="KRM95240.1"/>
    </source>
</evidence>
<evidence type="ECO:0000256" key="5">
    <source>
        <dbReference type="PIRSR" id="PIRSR001220-1"/>
    </source>
</evidence>
<dbReference type="SFLD" id="SFLDS00057">
    <property type="entry name" value="Glutaminase/Asparaginase"/>
    <property type="match status" value="1"/>
</dbReference>
<dbReference type="InterPro" id="IPR020827">
    <property type="entry name" value="Asparaginase/glutaminase_AS1"/>
</dbReference>
<dbReference type="InterPro" id="IPR040919">
    <property type="entry name" value="Asparaginase_C"/>
</dbReference>
<sequence>MKQLLILHTGGTIAMAKNKSGALAPGVNNPLMAYNDLLKGDYQLKVEEMFNLPSPHMTPTQMLQLKERIEEAIAAGVAGVVITHGTDTLEETAYFLDLTLPNTIPIVVTGAMRSSDEIGSDGLYNLISALKTAATPAAAGKGVLVVLNDEVHSARFVTKTHTTNVATFRTPTFGPVGIMENDGVKFFQQLVHQAYCPVDHVVDHVYLLKAYAGMDGTLFSALDQPSTNGLVIEGTGAGNLPPQTLPAIKKLIAHHIPIVLVSRCFNGVAEPVYGYQGGGQQLAKMGIIFCQGLNGQKARIKLIVGLANGKKKQALATYMRDAIS</sequence>
<accession>A0A0R2CU04</accession>
<dbReference type="OrthoDB" id="9788068at2"/>
<feature type="domain" description="Asparaginase/glutaminase C-terminal" evidence="10">
    <location>
        <begin position="204"/>
        <end position="319"/>
    </location>
</feature>
<dbReference type="FunFam" id="3.40.50.1170:FF:000001">
    <property type="entry name" value="L-asparaginase 2"/>
    <property type="match status" value="1"/>
</dbReference>
<evidence type="ECO:0000256" key="8">
    <source>
        <dbReference type="PROSITE-ProRule" id="PRU10100"/>
    </source>
</evidence>
<dbReference type="RefSeq" id="WP_057874518.1">
    <property type="nucleotide sequence ID" value="NZ_AYYI01000074.1"/>
</dbReference>
<evidence type="ECO:0000259" key="10">
    <source>
        <dbReference type="Pfam" id="PF17763"/>
    </source>
</evidence>
<dbReference type="PANTHER" id="PTHR11707">
    <property type="entry name" value="L-ASPARAGINASE"/>
    <property type="match status" value="1"/>
</dbReference>
<dbReference type="InterPro" id="IPR027475">
    <property type="entry name" value="Asparaginase/glutaminase_AS2"/>
</dbReference>
<feature type="binding site" evidence="6">
    <location>
        <begin position="86"/>
        <end position="87"/>
    </location>
    <ligand>
        <name>substrate</name>
    </ligand>
</feature>
<dbReference type="Pfam" id="PF00710">
    <property type="entry name" value="Asparaginase"/>
    <property type="match status" value="1"/>
</dbReference>
<dbReference type="PIRSF" id="PIRSF001220">
    <property type="entry name" value="L-ASNase_gatD"/>
    <property type="match status" value="1"/>
</dbReference>
<evidence type="ECO:0000256" key="7">
    <source>
        <dbReference type="PROSITE-ProRule" id="PRU10099"/>
    </source>
</evidence>
<evidence type="ECO:0000313" key="12">
    <source>
        <dbReference type="Proteomes" id="UP000051638"/>
    </source>
</evidence>
<dbReference type="PROSITE" id="PS00917">
    <property type="entry name" value="ASN_GLN_ASE_2"/>
    <property type="match status" value="1"/>
</dbReference>
<dbReference type="GO" id="GO:0006528">
    <property type="term" value="P:asparagine metabolic process"/>
    <property type="evidence" value="ECO:0007669"/>
    <property type="project" value="InterPro"/>
</dbReference>
<gene>
    <name evidence="11" type="ORF">FC24_GL002230</name>
</gene>
<evidence type="ECO:0000256" key="3">
    <source>
        <dbReference type="ARBA" id="ARBA00022801"/>
    </source>
</evidence>
<proteinExistence type="inferred from homology"/>
<dbReference type="InterPro" id="IPR036152">
    <property type="entry name" value="Asp/glu_Ase-like_sf"/>
</dbReference>
<dbReference type="PRINTS" id="PR00139">
    <property type="entry name" value="ASNGLNASE"/>
</dbReference>
<organism evidence="11 12">
    <name type="scientific">Loigolactobacillus rennini DSM 20253</name>
    <dbReference type="NCBI Taxonomy" id="1423796"/>
    <lineage>
        <taxon>Bacteria</taxon>
        <taxon>Bacillati</taxon>
        <taxon>Bacillota</taxon>
        <taxon>Bacilli</taxon>
        <taxon>Lactobacillales</taxon>
        <taxon>Lactobacillaceae</taxon>
        <taxon>Loigolactobacillus</taxon>
    </lineage>
</organism>
<evidence type="ECO:0000256" key="1">
    <source>
        <dbReference type="ARBA" id="ARBA00010518"/>
    </source>
</evidence>
<feature type="active site" evidence="7">
    <location>
        <position position="12"/>
    </location>
</feature>
<dbReference type="InterPro" id="IPR006034">
    <property type="entry name" value="Asparaginase/glutaminase-like"/>
</dbReference>
<evidence type="ECO:0000256" key="6">
    <source>
        <dbReference type="PIRSR" id="PIRSR001220-2"/>
    </source>
</evidence>
<dbReference type="SMART" id="SM00870">
    <property type="entry name" value="Asparaginase"/>
    <property type="match status" value="1"/>
</dbReference>
<feature type="active site" evidence="8">
    <location>
        <position position="86"/>
    </location>
</feature>
<dbReference type="FunFam" id="3.40.50.40:FF:000003">
    <property type="entry name" value="L-asparaginase 2"/>
    <property type="match status" value="1"/>
</dbReference>
<dbReference type="Proteomes" id="UP000051638">
    <property type="component" value="Unassembled WGS sequence"/>
</dbReference>
<dbReference type="SUPFAM" id="SSF53774">
    <property type="entry name" value="Glutaminase/Asparaginase"/>
    <property type="match status" value="1"/>
</dbReference>
<dbReference type="GO" id="GO:0004067">
    <property type="term" value="F:asparaginase activity"/>
    <property type="evidence" value="ECO:0007669"/>
    <property type="project" value="UniProtKB-UniRule"/>
</dbReference>
<comment type="catalytic activity">
    <reaction evidence="4">
        <text>L-asparagine + H2O = L-aspartate + NH4(+)</text>
        <dbReference type="Rhea" id="RHEA:21016"/>
        <dbReference type="ChEBI" id="CHEBI:15377"/>
        <dbReference type="ChEBI" id="CHEBI:28938"/>
        <dbReference type="ChEBI" id="CHEBI:29991"/>
        <dbReference type="ChEBI" id="CHEBI:58048"/>
        <dbReference type="EC" id="3.5.1.1"/>
    </reaction>
</comment>
<keyword evidence="3" id="KW-0378">Hydrolase</keyword>
<dbReference type="Gene3D" id="3.40.50.1170">
    <property type="entry name" value="L-asparaginase, N-terminal domain"/>
    <property type="match status" value="1"/>
</dbReference>
<dbReference type="PANTHER" id="PTHR11707:SF28">
    <property type="entry name" value="60 KDA LYSOPHOSPHOLIPASE"/>
    <property type="match status" value="1"/>
</dbReference>
<dbReference type="Gene3D" id="3.40.50.40">
    <property type="match status" value="1"/>
</dbReference>
<dbReference type="InterPro" id="IPR037152">
    <property type="entry name" value="L-asparaginase_N_sf"/>
</dbReference>
<dbReference type="PROSITE" id="PS51732">
    <property type="entry name" value="ASN_GLN_ASE_3"/>
    <property type="match status" value="1"/>
</dbReference>
<name>A0A0R2CU04_9LACO</name>
<comment type="similarity">
    <text evidence="1">Belongs to the asparaginase 1 family.</text>
</comment>
<dbReference type="InterPro" id="IPR027474">
    <property type="entry name" value="L-asparaginase_N"/>
</dbReference>
<feature type="domain" description="L-asparaginase N-terminal" evidence="9">
    <location>
        <begin position="4"/>
        <end position="190"/>
    </location>
</feature>
<dbReference type="AlphaFoldDB" id="A0A0R2CU04"/>
<reference evidence="11 12" key="1">
    <citation type="journal article" date="2015" name="Genome Announc.">
        <title>Expanding the biotechnology potential of lactobacilli through comparative genomics of 213 strains and associated genera.</title>
        <authorList>
            <person name="Sun Z."/>
            <person name="Harris H.M."/>
            <person name="McCann A."/>
            <person name="Guo C."/>
            <person name="Argimon S."/>
            <person name="Zhang W."/>
            <person name="Yang X."/>
            <person name="Jeffery I.B."/>
            <person name="Cooney J.C."/>
            <person name="Kagawa T.F."/>
            <person name="Liu W."/>
            <person name="Song Y."/>
            <person name="Salvetti E."/>
            <person name="Wrobel A."/>
            <person name="Rasinkangas P."/>
            <person name="Parkhill J."/>
            <person name="Rea M.C."/>
            <person name="O'Sullivan O."/>
            <person name="Ritari J."/>
            <person name="Douillard F.P."/>
            <person name="Paul Ross R."/>
            <person name="Yang R."/>
            <person name="Briner A.E."/>
            <person name="Felis G.E."/>
            <person name="de Vos W.M."/>
            <person name="Barrangou R."/>
            <person name="Klaenhammer T.R."/>
            <person name="Caufield P.W."/>
            <person name="Cui Y."/>
            <person name="Zhang H."/>
            <person name="O'Toole P.W."/>
        </authorList>
    </citation>
    <scope>NUCLEOTIDE SEQUENCE [LARGE SCALE GENOMIC DNA]</scope>
    <source>
        <strain evidence="11 12">DSM 20253</strain>
    </source>
</reference>
<dbReference type="InterPro" id="IPR027473">
    <property type="entry name" value="L-asparaginase_C"/>
</dbReference>
<dbReference type="EC" id="3.5.1.1" evidence="2"/>
<dbReference type="EMBL" id="AYYI01000074">
    <property type="protein sequence ID" value="KRM95240.1"/>
    <property type="molecule type" value="Genomic_DNA"/>
</dbReference>
<feature type="active site" description="O-isoaspartyl threonine intermediate" evidence="5">
    <location>
        <position position="12"/>
    </location>
</feature>
<dbReference type="CDD" id="cd08964">
    <property type="entry name" value="L-asparaginase_II"/>
    <property type="match status" value="1"/>
</dbReference>
<protein>
    <recommendedName>
        <fullName evidence="2">asparaginase</fullName>
        <ecNumber evidence="2">3.5.1.1</ecNumber>
    </recommendedName>
</protein>
<feature type="binding site" evidence="6">
    <location>
        <position position="54"/>
    </location>
    <ligand>
        <name>substrate</name>
    </ligand>
</feature>
<dbReference type="InterPro" id="IPR004550">
    <property type="entry name" value="AsnASE_II"/>
</dbReference>
<evidence type="ECO:0000256" key="4">
    <source>
        <dbReference type="ARBA" id="ARBA00049366"/>
    </source>
</evidence>
<evidence type="ECO:0000256" key="2">
    <source>
        <dbReference type="ARBA" id="ARBA00012920"/>
    </source>
</evidence>
<dbReference type="Pfam" id="PF17763">
    <property type="entry name" value="Asparaginase_C"/>
    <property type="match status" value="1"/>
</dbReference>
<keyword evidence="12" id="KW-1185">Reference proteome</keyword>
<dbReference type="PATRIC" id="fig|1423796.3.peg.2263"/>
<dbReference type="PIRSF" id="PIRSF500176">
    <property type="entry name" value="L_ASNase"/>
    <property type="match status" value="1"/>
</dbReference>
<dbReference type="PROSITE" id="PS00144">
    <property type="entry name" value="ASN_GLN_ASE_1"/>
    <property type="match status" value="1"/>
</dbReference>
<evidence type="ECO:0000259" key="9">
    <source>
        <dbReference type="Pfam" id="PF00710"/>
    </source>
</evidence>
<comment type="caution">
    <text evidence="11">The sequence shown here is derived from an EMBL/GenBank/DDBJ whole genome shotgun (WGS) entry which is preliminary data.</text>
</comment>
<dbReference type="STRING" id="1423796.FC24_GL002230"/>